<keyword evidence="4" id="KW-1185">Reference proteome</keyword>
<dbReference type="AlphaFoldDB" id="A0A7K1VBW6"/>
<gene>
    <name evidence="3" type="ORF">GPX89_41065</name>
</gene>
<evidence type="ECO:0000313" key="4">
    <source>
        <dbReference type="Proteomes" id="UP000466794"/>
    </source>
</evidence>
<sequence>MRNKSSGRAIGAGLAGATAAAVVAVMSPAATADVDVITISNNSPTVGTSYGLHASLSGPLFGQTVYWSDNGTSLTPNGKMPWPMGESNLDWVPATAGRHVITASQGSSTQYLVVDVNDGSGAGTTTTTPVPPTTTTAPTTTAPAVPAQATPPTANPSTSQPSSGSGSGSGGTGSATGSAGSLVSALLRGLFGSS</sequence>
<evidence type="ECO:0000256" key="2">
    <source>
        <dbReference type="SAM" id="SignalP"/>
    </source>
</evidence>
<organism evidence="3 4">
    <name type="scientific">Nocardia terrae</name>
    <dbReference type="NCBI Taxonomy" id="2675851"/>
    <lineage>
        <taxon>Bacteria</taxon>
        <taxon>Bacillati</taxon>
        <taxon>Actinomycetota</taxon>
        <taxon>Actinomycetes</taxon>
        <taxon>Mycobacteriales</taxon>
        <taxon>Nocardiaceae</taxon>
        <taxon>Nocardia</taxon>
    </lineage>
</organism>
<accession>A0A7K1VBW6</accession>
<feature type="region of interest" description="Disordered" evidence="1">
    <location>
        <begin position="121"/>
        <end position="179"/>
    </location>
</feature>
<dbReference type="RefSeq" id="WP_157393198.1">
    <property type="nucleotide sequence ID" value="NZ_WRPP01000014.1"/>
</dbReference>
<evidence type="ECO:0008006" key="5">
    <source>
        <dbReference type="Google" id="ProtNLM"/>
    </source>
</evidence>
<comment type="caution">
    <text evidence="3">The sequence shown here is derived from an EMBL/GenBank/DDBJ whole genome shotgun (WGS) entry which is preliminary data.</text>
</comment>
<proteinExistence type="predicted"/>
<evidence type="ECO:0000256" key="1">
    <source>
        <dbReference type="SAM" id="MobiDB-lite"/>
    </source>
</evidence>
<feature type="compositionally biased region" description="Gly residues" evidence="1">
    <location>
        <begin position="165"/>
        <end position="174"/>
    </location>
</feature>
<reference evidence="3 4" key="1">
    <citation type="submission" date="2019-12" db="EMBL/GenBank/DDBJ databases">
        <title>Nocardia sp. nov. ET3-3 isolated from soil.</title>
        <authorList>
            <person name="Kanchanasin P."/>
            <person name="Tanasupawat S."/>
            <person name="Yuki M."/>
            <person name="Kudo T."/>
        </authorList>
    </citation>
    <scope>NUCLEOTIDE SEQUENCE [LARGE SCALE GENOMIC DNA]</scope>
    <source>
        <strain evidence="3 4">ET3-3</strain>
    </source>
</reference>
<keyword evidence="2" id="KW-0732">Signal</keyword>
<feature type="signal peptide" evidence="2">
    <location>
        <begin position="1"/>
        <end position="32"/>
    </location>
</feature>
<evidence type="ECO:0000313" key="3">
    <source>
        <dbReference type="EMBL" id="MVU83618.1"/>
    </source>
</evidence>
<feature type="compositionally biased region" description="Low complexity" evidence="1">
    <location>
        <begin position="124"/>
        <end position="164"/>
    </location>
</feature>
<dbReference type="EMBL" id="WRPP01000014">
    <property type="protein sequence ID" value="MVU83618.1"/>
    <property type="molecule type" value="Genomic_DNA"/>
</dbReference>
<dbReference type="Proteomes" id="UP000466794">
    <property type="component" value="Unassembled WGS sequence"/>
</dbReference>
<protein>
    <recommendedName>
        <fullName evidence="5">Ig-like domain-containing protein</fullName>
    </recommendedName>
</protein>
<name>A0A7K1VBW6_9NOCA</name>
<feature type="chain" id="PRO_5039056754" description="Ig-like domain-containing protein" evidence="2">
    <location>
        <begin position="33"/>
        <end position="194"/>
    </location>
</feature>